<organism evidence="1 2">
    <name type="scientific">Acinetobacter baumannii 625974</name>
    <dbReference type="NCBI Taxonomy" id="1310607"/>
    <lineage>
        <taxon>Bacteria</taxon>
        <taxon>Pseudomonadati</taxon>
        <taxon>Pseudomonadota</taxon>
        <taxon>Gammaproteobacteria</taxon>
        <taxon>Moraxellales</taxon>
        <taxon>Moraxellaceae</taxon>
        <taxon>Acinetobacter</taxon>
        <taxon>Acinetobacter calcoaceticus/baumannii complex</taxon>
    </lineage>
</organism>
<protein>
    <submittedName>
        <fullName evidence="1">Uncharacterized protein</fullName>
    </submittedName>
</protein>
<evidence type="ECO:0000313" key="1">
    <source>
        <dbReference type="EMBL" id="EXC05807.1"/>
    </source>
</evidence>
<evidence type="ECO:0000313" key="2">
    <source>
        <dbReference type="Proteomes" id="UP000021108"/>
    </source>
</evidence>
<reference evidence="1 2" key="1">
    <citation type="submission" date="2014-02" db="EMBL/GenBank/DDBJ databases">
        <title>Comparative genomics and transcriptomics to identify genetic mechanisms underlying the emergence of carbapenem resistant Acinetobacter baumannii (CRAb).</title>
        <authorList>
            <person name="Harris A.D."/>
            <person name="Johnson K.J."/>
            <person name="George J."/>
            <person name="Shefchek K."/>
            <person name="Daugherty S.C."/>
            <person name="Parankush S."/>
            <person name="Sadzewicz L."/>
            <person name="Tallon L."/>
            <person name="Sengamalay N."/>
            <person name="Hazen T.H."/>
            <person name="Rasko D.A."/>
        </authorList>
    </citation>
    <scope>NUCLEOTIDE SEQUENCE [LARGE SCALE GENOMIC DNA]</scope>
    <source>
        <strain evidence="1 2">625974</strain>
    </source>
</reference>
<dbReference type="RefSeq" id="WP_000090027.1">
    <property type="nucleotide sequence ID" value="NZ_JEXD01000031.1"/>
</dbReference>
<dbReference type="EMBL" id="JEXD01000031">
    <property type="protein sequence ID" value="EXC05807.1"/>
    <property type="molecule type" value="Genomic_DNA"/>
</dbReference>
<dbReference type="GeneID" id="92893254"/>
<dbReference type="Proteomes" id="UP000021108">
    <property type="component" value="Unassembled WGS sequence"/>
</dbReference>
<accession>A0A009PCR8</accession>
<comment type="caution">
    <text evidence="1">The sequence shown here is derived from an EMBL/GenBank/DDBJ whole genome shotgun (WGS) entry which is preliminary data.</text>
</comment>
<sequence>MAQYLFGAGKIFATPIQDVYGQPISNPTPVEVGVMQSVGVDISYDLKELFGRGQFAVDAARGKGTIKCKASFGRINGTLLNSIFFGGVVAEGGIETVSQTINGEVIPAGGTVTPVVPNSGTYVKDLGVTDAKAIPLKRVASAPATGQYSVDAATGAYTFAAADAGKTVFINFRYSAMVAGAKSITVSNLDMGYTPEFAVDLQRDYKGKFMHMNFFRCTSNKLGFSSKQDDYDIPEFEFQPMADDLNRVFKIDLSE</sequence>
<proteinExistence type="predicted"/>
<gene>
    <name evidence="1" type="ORF">J506_2992</name>
</gene>
<name>A0A009PCR8_ACIBA</name>
<dbReference type="AlphaFoldDB" id="A0A009PCR8"/>
<dbReference type="PATRIC" id="fig|1310607.3.peg.2896"/>